<comment type="caution">
    <text evidence="1">The sequence shown here is derived from an EMBL/GenBank/DDBJ whole genome shotgun (WGS) entry which is preliminary data.</text>
</comment>
<sequence>MANSGDKGYVLEELLRAYFLRAGMYAVRGVPLQLNGDDLTDIDIWLYERSTGSSRRRQIVDAKSKLKPKAIERLLWTKGLLDLLQVDGAQVATTDSRVTIKHVAARLGISVLDGSDLKRMSASEKILFSDRLSEEDFDKSIKIVDKGRRNKDFQIGYQDLKAGLIDGFGAGTVNRSLDHFVSFTRALVSSHPSSIAAEVALRLAYVAASIVALTLDFCLAKVSFKSIEDRRRTILNVIRYGDEDELVGLEKVRVAAALIERYAPNGRAISQSMMNSVQSDLQSIPAEVITDHILSQLRGDSLFRIAKSLEFEGFRVKLRSYDRLTIEERSFLGVLMDFAALERSAFANSWPDNSAELIEASAHARKDDAGLFFDN</sequence>
<evidence type="ECO:0000313" key="2">
    <source>
        <dbReference type="Proteomes" id="UP001142690"/>
    </source>
</evidence>
<organism evidence="1 2">
    <name type="scientific">Pseudomonas fragariae</name>
    <name type="common">ex Marin et al. 2024</name>
    <dbReference type="NCBI Taxonomy" id="3080056"/>
    <lineage>
        <taxon>Bacteria</taxon>
        <taxon>Pseudomonadati</taxon>
        <taxon>Pseudomonadota</taxon>
        <taxon>Gammaproteobacteria</taxon>
        <taxon>Pseudomonadales</taxon>
        <taxon>Pseudomonadaceae</taxon>
        <taxon>Pseudomonas</taxon>
    </lineage>
</organism>
<accession>A0ABT3LR72</accession>
<reference evidence="1" key="1">
    <citation type="submission" date="2021-08" db="EMBL/GenBank/DDBJ databases">
        <title>Characterization of Pseudomonas fragariae.</title>
        <authorList>
            <person name="Carvalho R."/>
            <person name="Marin M."/>
        </authorList>
    </citation>
    <scope>NUCLEOTIDE SEQUENCE</scope>
    <source>
        <strain evidence="1">17</strain>
    </source>
</reference>
<protein>
    <recommendedName>
        <fullName evidence="3">Restriction endonuclease type IV Mrr domain-containing protein</fullName>
    </recommendedName>
</protein>
<gene>
    <name evidence="1" type="ORF">K7K06_23805</name>
</gene>
<dbReference type="EMBL" id="JAINZM010000035">
    <property type="protein sequence ID" value="MCW6058648.1"/>
    <property type="molecule type" value="Genomic_DNA"/>
</dbReference>
<evidence type="ECO:0008006" key="3">
    <source>
        <dbReference type="Google" id="ProtNLM"/>
    </source>
</evidence>
<proteinExistence type="predicted"/>
<evidence type="ECO:0000313" key="1">
    <source>
        <dbReference type="EMBL" id="MCW6058648.1"/>
    </source>
</evidence>
<keyword evidence="2" id="KW-1185">Reference proteome</keyword>
<dbReference type="Proteomes" id="UP001142690">
    <property type="component" value="Unassembled WGS sequence"/>
</dbReference>
<name>A0ABT3LR72_9PSED</name>